<dbReference type="EMBL" id="BAER01000025">
    <property type="protein sequence ID" value="GAC32051.1"/>
    <property type="molecule type" value="Genomic_DNA"/>
</dbReference>
<dbReference type="AlphaFoldDB" id="K6Z769"/>
<dbReference type="PROSITE" id="PS50222">
    <property type="entry name" value="EF_HAND_2"/>
    <property type="match status" value="1"/>
</dbReference>
<accession>K6Z769</accession>
<dbReference type="RefSeq" id="WP_007103855.1">
    <property type="nucleotide sequence ID" value="NZ_BAER01000025.1"/>
</dbReference>
<name>K6Z769_9ALTE</name>
<dbReference type="Proteomes" id="UP000006322">
    <property type="component" value="Unassembled WGS sequence"/>
</dbReference>
<organism evidence="3 4">
    <name type="scientific">Paraglaciecola polaris LMG 21857</name>
    <dbReference type="NCBI Taxonomy" id="1129793"/>
    <lineage>
        <taxon>Bacteria</taxon>
        <taxon>Pseudomonadati</taxon>
        <taxon>Pseudomonadota</taxon>
        <taxon>Gammaproteobacteria</taxon>
        <taxon>Alteromonadales</taxon>
        <taxon>Alteromonadaceae</taxon>
        <taxon>Paraglaciecola</taxon>
    </lineage>
</organism>
<dbReference type="SUPFAM" id="SSF47473">
    <property type="entry name" value="EF-hand"/>
    <property type="match status" value="1"/>
</dbReference>
<evidence type="ECO:0000256" key="1">
    <source>
        <dbReference type="SAM" id="SignalP"/>
    </source>
</evidence>
<dbReference type="Gene3D" id="1.10.238.10">
    <property type="entry name" value="EF-hand"/>
    <property type="match status" value="1"/>
</dbReference>
<comment type="caution">
    <text evidence="3">The sequence shown here is derived from an EMBL/GenBank/DDBJ whole genome shotgun (WGS) entry which is preliminary data.</text>
</comment>
<gene>
    <name evidence="3" type="ORF">GPLA_1136</name>
</gene>
<feature type="chain" id="PRO_5003900682" evidence="1">
    <location>
        <begin position="20"/>
        <end position="72"/>
    </location>
</feature>
<dbReference type="GO" id="GO:0005509">
    <property type="term" value="F:calcium ion binding"/>
    <property type="evidence" value="ECO:0007669"/>
    <property type="project" value="InterPro"/>
</dbReference>
<protein>
    <submittedName>
        <fullName evidence="3">Calcium-binding EF-hand</fullName>
    </submittedName>
</protein>
<dbReference type="OrthoDB" id="6388006at2"/>
<dbReference type="Pfam" id="PF00036">
    <property type="entry name" value="EF-hand_1"/>
    <property type="match status" value="1"/>
</dbReference>
<dbReference type="InterPro" id="IPR002048">
    <property type="entry name" value="EF_hand_dom"/>
</dbReference>
<sequence length="72" mass="7656">MKKTVIAGLIALTSASAFAATDIFAALDVNEDNMLSAKEASIDTTLAAIFNDLDGDKDGYVSKQEFSVLLQR</sequence>
<keyword evidence="4" id="KW-1185">Reference proteome</keyword>
<feature type="signal peptide" evidence="1">
    <location>
        <begin position="1"/>
        <end position="19"/>
    </location>
</feature>
<evidence type="ECO:0000313" key="4">
    <source>
        <dbReference type="Proteomes" id="UP000006322"/>
    </source>
</evidence>
<dbReference type="PROSITE" id="PS00018">
    <property type="entry name" value="EF_HAND_1"/>
    <property type="match status" value="1"/>
</dbReference>
<evidence type="ECO:0000313" key="3">
    <source>
        <dbReference type="EMBL" id="GAC32051.1"/>
    </source>
</evidence>
<dbReference type="InterPro" id="IPR011992">
    <property type="entry name" value="EF-hand-dom_pair"/>
</dbReference>
<feature type="domain" description="EF-hand" evidence="2">
    <location>
        <begin position="41"/>
        <end position="72"/>
    </location>
</feature>
<dbReference type="Pfam" id="PF13202">
    <property type="entry name" value="EF-hand_5"/>
    <property type="match status" value="1"/>
</dbReference>
<reference evidence="4" key="1">
    <citation type="journal article" date="2014" name="Environ. Microbiol.">
        <title>Comparative genomics of the marine bacterial genus Glaciecola reveals the high degree of genomic diversity and genomic characteristic for cold adaptation.</title>
        <authorList>
            <person name="Qin Q.L."/>
            <person name="Xie B.B."/>
            <person name="Yu Y."/>
            <person name="Shu Y.L."/>
            <person name="Rong J.C."/>
            <person name="Zhang Y.J."/>
            <person name="Zhao D.L."/>
            <person name="Chen X.L."/>
            <person name="Zhang X.Y."/>
            <person name="Chen B."/>
            <person name="Zhou B.C."/>
            <person name="Zhang Y.Z."/>
        </authorList>
    </citation>
    <scope>NUCLEOTIDE SEQUENCE [LARGE SCALE GENOMIC DNA]</scope>
    <source>
        <strain evidence="4">LMG 21857</strain>
    </source>
</reference>
<keyword evidence="1" id="KW-0732">Signal</keyword>
<evidence type="ECO:0000259" key="2">
    <source>
        <dbReference type="PROSITE" id="PS50222"/>
    </source>
</evidence>
<dbReference type="InterPro" id="IPR018247">
    <property type="entry name" value="EF_Hand_1_Ca_BS"/>
</dbReference>
<proteinExistence type="predicted"/>